<dbReference type="OMA" id="KFADGNP"/>
<proteinExistence type="inferred from homology"/>
<protein>
    <recommendedName>
        <fullName evidence="2">Flavodoxin-like domain-containing protein</fullName>
    </recommendedName>
</protein>
<comment type="caution">
    <text evidence="3">The sequence shown here is derived from an EMBL/GenBank/DDBJ whole genome shotgun (WGS) entry which is preliminary data.</text>
</comment>
<evidence type="ECO:0000259" key="2">
    <source>
        <dbReference type="PROSITE" id="PS50902"/>
    </source>
</evidence>
<dbReference type="InterPro" id="IPR008254">
    <property type="entry name" value="Flavodoxin/NO_synth"/>
</dbReference>
<sequence length="216" mass="22287">MAAATTAAAPTAKINIIHYSMYGHIEAMARSFKEGVDSVDGAEGVLLRVPETLSDDVLAAMHAPPKAEDIPEADRATFVDCDGIAFGIPTRFGMMAAQMKAFFDSTGGHWQKGALVGKPSAVFVSNGSQGGGQETTALTAVTQLAHHGMIFVPYGYQSPEVQFDSSSVHGGSAYGAGCIAGADGSRKPSEAELSVAKAQGAYFAKTALALKKGRSA</sequence>
<dbReference type="EMBL" id="VLTN01000002">
    <property type="protein sequence ID" value="KAA0157006.1"/>
    <property type="molecule type" value="Genomic_DNA"/>
</dbReference>
<evidence type="ECO:0000313" key="4">
    <source>
        <dbReference type="Proteomes" id="UP000323011"/>
    </source>
</evidence>
<dbReference type="Pfam" id="PF03358">
    <property type="entry name" value="FMN_red"/>
    <property type="match status" value="1"/>
</dbReference>
<dbReference type="PANTHER" id="PTHR30546:SF23">
    <property type="entry name" value="FLAVOPROTEIN-LIKE PROTEIN YCP4-RELATED"/>
    <property type="match status" value="1"/>
</dbReference>
<dbReference type="InterPro" id="IPR029039">
    <property type="entry name" value="Flavoprotein-like_sf"/>
</dbReference>
<evidence type="ECO:0000313" key="3">
    <source>
        <dbReference type="EMBL" id="KAA0157006.1"/>
    </source>
</evidence>
<accession>A0A5A8CVF0</accession>
<dbReference type="InterPro" id="IPR005025">
    <property type="entry name" value="FMN_Rdtase-like_dom"/>
</dbReference>
<dbReference type="Proteomes" id="UP000323011">
    <property type="component" value="Unassembled WGS sequence"/>
</dbReference>
<gene>
    <name evidence="3" type="ORF">FNF29_00358</name>
</gene>
<dbReference type="GO" id="GO:0003955">
    <property type="term" value="F:NAD(P)H dehydrogenase (quinone) activity"/>
    <property type="evidence" value="ECO:0007669"/>
    <property type="project" value="InterPro"/>
</dbReference>
<dbReference type="GO" id="GO:0010181">
    <property type="term" value="F:FMN binding"/>
    <property type="evidence" value="ECO:0007669"/>
    <property type="project" value="InterPro"/>
</dbReference>
<dbReference type="InterPro" id="IPR010089">
    <property type="entry name" value="Flavoprotein_WrbA-like"/>
</dbReference>
<dbReference type="NCBIfam" id="TIGR01755">
    <property type="entry name" value="flav_wrbA"/>
    <property type="match status" value="1"/>
</dbReference>
<dbReference type="GO" id="GO:0016020">
    <property type="term" value="C:membrane"/>
    <property type="evidence" value="ECO:0007669"/>
    <property type="project" value="TreeGrafter"/>
</dbReference>
<organism evidence="3 4">
    <name type="scientific">Cafeteria roenbergensis</name>
    <name type="common">Marine flagellate</name>
    <dbReference type="NCBI Taxonomy" id="33653"/>
    <lineage>
        <taxon>Eukaryota</taxon>
        <taxon>Sar</taxon>
        <taxon>Stramenopiles</taxon>
        <taxon>Bigyra</taxon>
        <taxon>Opalozoa</taxon>
        <taxon>Bicosoecida</taxon>
        <taxon>Cafeteriaceae</taxon>
        <taxon>Cafeteria</taxon>
    </lineage>
</organism>
<dbReference type="SUPFAM" id="SSF52218">
    <property type="entry name" value="Flavoproteins"/>
    <property type="match status" value="1"/>
</dbReference>
<name>A0A5A8CVF0_CAFRO</name>
<reference evidence="3 4" key="1">
    <citation type="submission" date="2019-07" db="EMBL/GenBank/DDBJ databases">
        <title>Genomes of Cafeteria roenbergensis.</title>
        <authorList>
            <person name="Fischer M.G."/>
            <person name="Hackl T."/>
            <person name="Roman M."/>
        </authorList>
    </citation>
    <scope>NUCLEOTIDE SEQUENCE [LARGE SCALE GENOMIC DNA]</scope>
    <source>
        <strain evidence="3 4">BVI</strain>
    </source>
</reference>
<dbReference type="Gene3D" id="3.40.50.360">
    <property type="match status" value="1"/>
</dbReference>
<keyword evidence="4" id="KW-1185">Reference proteome</keyword>
<evidence type="ECO:0000256" key="1">
    <source>
        <dbReference type="ARBA" id="ARBA00006961"/>
    </source>
</evidence>
<dbReference type="AlphaFoldDB" id="A0A5A8CVF0"/>
<dbReference type="PROSITE" id="PS50902">
    <property type="entry name" value="FLAVODOXIN_LIKE"/>
    <property type="match status" value="1"/>
</dbReference>
<dbReference type="FunFam" id="3.40.50.360:FF:000001">
    <property type="entry name" value="NAD(P)H dehydrogenase (Quinone) FQR1-like"/>
    <property type="match status" value="1"/>
</dbReference>
<feature type="domain" description="Flavodoxin-like" evidence="2">
    <location>
        <begin position="14"/>
        <end position="203"/>
    </location>
</feature>
<dbReference type="NCBIfam" id="NF002999">
    <property type="entry name" value="PRK03767.1"/>
    <property type="match status" value="1"/>
</dbReference>
<dbReference type="PANTHER" id="PTHR30546">
    <property type="entry name" value="FLAVODOXIN-RELATED PROTEIN WRBA-RELATED"/>
    <property type="match status" value="1"/>
</dbReference>
<comment type="similarity">
    <text evidence="1">Belongs to the WrbA family.</text>
</comment>